<feature type="domain" description="Helix-turn-helix" evidence="1">
    <location>
        <begin position="69"/>
        <end position="109"/>
    </location>
</feature>
<keyword evidence="3" id="KW-1185">Reference proteome</keyword>
<dbReference type="InterPro" id="IPR041657">
    <property type="entry name" value="HTH_17"/>
</dbReference>
<proteinExistence type="predicted"/>
<dbReference type="AlphaFoldDB" id="A0A495QSR1"/>
<dbReference type="OrthoDB" id="9805928at2"/>
<gene>
    <name evidence="2" type="ORF">BZB76_1834</name>
</gene>
<dbReference type="Proteomes" id="UP000274601">
    <property type="component" value="Unassembled WGS sequence"/>
</dbReference>
<accession>A0A495QSR1</accession>
<comment type="caution">
    <text evidence="2">The sequence shown here is derived from an EMBL/GenBank/DDBJ whole genome shotgun (WGS) entry which is preliminary data.</text>
</comment>
<protein>
    <submittedName>
        <fullName evidence="2">Excisionase family DNA binding protein</fullName>
    </submittedName>
</protein>
<organism evidence="2 3">
    <name type="scientific">Actinomadura pelletieri DSM 43383</name>
    <dbReference type="NCBI Taxonomy" id="1120940"/>
    <lineage>
        <taxon>Bacteria</taxon>
        <taxon>Bacillati</taxon>
        <taxon>Actinomycetota</taxon>
        <taxon>Actinomycetes</taxon>
        <taxon>Streptosporangiales</taxon>
        <taxon>Thermomonosporaceae</taxon>
        <taxon>Actinomadura</taxon>
    </lineage>
</organism>
<dbReference type="RefSeq" id="WP_121433814.1">
    <property type="nucleotide sequence ID" value="NZ_RBWU01000002.1"/>
</dbReference>
<dbReference type="Pfam" id="PF12728">
    <property type="entry name" value="HTH_17"/>
    <property type="match status" value="1"/>
</dbReference>
<name>A0A495QSR1_9ACTN</name>
<evidence type="ECO:0000313" key="3">
    <source>
        <dbReference type="Proteomes" id="UP000274601"/>
    </source>
</evidence>
<dbReference type="EMBL" id="RBWU01000002">
    <property type="protein sequence ID" value="RKS76478.1"/>
    <property type="molecule type" value="Genomic_DNA"/>
</dbReference>
<evidence type="ECO:0000259" key="1">
    <source>
        <dbReference type="Pfam" id="PF12728"/>
    </source>
</evidence>
<evidence type="ECO:0000313" key="2">
    <source>
        <dbReference type="EMBL" id="RKS76478.1"/>
    </source>
</evidence>
<reference evidence="2 3" key="1">
    <citation type="submission" date="2018-10" db="EMBL/GenBank/DDBJ databases">
        <title>Genomic Encyclopedia of Archaeal and Bacterial Type Strains, Phase II (KMG-II): from individual species to whole genera.</title>
        <authorList>
            <person name="Goeker M."/>
        </authorList>
    </citation>
    <scope>NUCLEOTIDE SEQUENCE [LARGE SCALE GENOMIC DNA]</scope>
    <source>
        <strain evidence="2 3">DSM 43383</strain>
    </source>
</reference>
<sequence length="122" mass="13364">MTDDRPGLSPRVLAAVDRFAGERLRRAYVHDPEISAGLRVIERVALAYRLSGDANVTELASPVDLAASLLTTDEVAGLLGVKPGAVRRACREKRLTATKRGREWFITPDAAAAYAVEVRHRR</sequence>